<proteinExistence type="predicted"/>
<evidence type="ECO:0000313" key="1">
    <source>
        <dbReference type="EMBL" id="MDQ0199190.1"/>
    </source>
</evidence>
<dbReference type="Proteomes" id="UP001224122">
    <property type="component" value="Unassembled WGS sequence"/>
</dbReference>
<comment type="caution">
    <text evidence="1">The sequence shown here is derived from an EMBL/GenBank/DDBJ whole genome shotgun (WGS) entry which is preliminary data.</text>
</comment>
<keyword evidence="2" id="KW-1185">Reference proteome</keyword>
<accession>A0ABT9XUG3</accession>
<name>A0ABT9XUG3_9BACI</name>
<dbReference type="RefSeq" id="WP_307407832.1">
    <property type="nucleotide sequence ID" value="NZ_JAUSTW010000003.1"/>
</dbReference>
<dbReference type="EMBL" id="JAUSTW010000003">
    <property type="protein sequence ID" value="MDQ0199190.1"/>
    <property type="molecule type" value="Genomic_DNA"/>
</dbReference>
<reference evidence="1 2" key="1">
    <citation type="submission" date="2023-07" db="EMBL/GenBank/DDBJ databases">
        <title>Genomic Encyclopedia of Type Strains, Phase IV (KMG-IV): sequencing the most valuable type-strain genomes for metagenomic binning, comparative biology and taxonomic classification.</title>
        <authorList>
            <person name="Goeker M."/>
        </authorList>
    </citation>
    <scope>NUCLEOTIDE SEQUENCE [LARGE SCALE GENOMIC DNA]</scope>
    <source>
        <strain evidence="1 2">DSM 27594</strain>
    </source>
</reference>
<dbReference type="SUPFAM" id="SSF160467">
    <property type="entry name" value="PH0987 N-terminal domain-like"/>
    <property type="match status" value="1"/>
</dbReference>
<gene>
    <name evidence="1" type="ORF">J2S10_002348</name>
</gene>
<organism evidence="1 2">
    <name type="scientific">Neobacillus ginsengisoli</name>
    <dbReference type="NCBI Taxonomy" id="904295"/>
    <lineage>
        <taxon>Bacteria</taxon>
        <taxon>Bacillati</taxon>
        <taxon>Bacillota</taxon>
        <taxon>Bacilli</taxon>
        <taxon>Bacillales</taxon>
        <taxon>Bacillaceae</taxon>
        <taxon>Neobacillus</taxon>
    </lineage>
</organism>
<sequence length="59" mass="7132">MKYMGIEIVPFGDVAIRVSFGNEINEKIHRQIQQFLRNLDDEKMQHHLLSRLFVRFLFI</sequence>
<evidence type="ECO:0000313" key="2">
    <source>
        <dbReference type="Proteomes" id="UP001224122"/>
    </source>
</evidence>
<protein>
    <submittedName>
        <fullName evidence="1">Uncharacterized protein</fullName>
    </submittedName>
</protein>
<dbReference type="Gene3D" id="3.30.1360.40">
    <property type="match status" value="1"/>
</dbReference>